<name>S0AL15_FERAC</name>
<protein>
    <submittedName>
        <fullName evidence="1">Uncharacterized protein</fullName>
    </submittedName>
</protein>
<dbReference type="RefSeq" id="WP_009886097.1">
    <property type="nucleotide sequence ID" value="NC_021592.1"/>
</dbReference>
<reference evidence="1 2" key="1">
    <citation type="journal article" date="2007" name="Proc. Natl. Acad. Sci. U.S.A.">
        <title>Genome dynamics in a natural archaeal population.</title>
        <authorList>
            <person name="Allen E.E."/>
            <person name="Tyson G.W."/>
            <person name="Whitaker R.J."/>
            <person name="Detter J.C."/>
            <person name="Richardson P.M."/>
            <person name="Banfield J.F."/>
        </authorList>
    </citation>
    <scope>NUCLEOTIDE SEQUENCE [LARGE SCALE GENOMIC DNA]</scope>
    <source>
        <strain evidence="2">fer1</strain>
    </source>
</reference>
<dbReference type="HOGENOM" id="CLU_3210599_0_0_2"/>
<dbReference type="Proteomes" id="UP000014660">
    <property type="component" value="Chromosome"/>
</dbReference>
<dbReference type="KEGG" id="fac:FACI_IFERC01G0078"/>
<sequence length="44" mass="5114">MNVDDLFIYDLKYGKLNGQLINGEFYAIDGEYMNEDLPGILERL</sequence>
<organism evidence="1 2">
    <name type="scientific">Ferroplasma acidarmanus Fer1</name>
    <dbReference type="NCBI Taxonomy" id="333146"/>
    <lineage>
        <taxon>Archaea</taxon>
        <taxon>Methanobacteriati</taxon>
        <taxon>Thermoplasmatota</taxon>
        <taxon>Thermoplasmata</taxon>
        <taxon>Thermoplasmatales</taxon>
        <taxon>Ferroplasmaceae</taxon>
        <taxon>Ferroplasma</taxon>
    </lineage>
</organism>
<evidence type="ECO:0000313" key="2">
    <source>
        <dbReference type="Proteomes" id="UP000014660"/>
    </source>
</evidence>
<dbReference type="GeneID" id="73909246"/>
<evidence type="ECO:0000313" key="1">
    <source>
        <dbReference type="EMBL" id="AGO60058.1"/>
    </source>
</evidence>
<keyword evidence="2" id="KW-1185">Reference proteome</keyword>
<proteinExistence type="predicted"/>
<gene>
    <name evidence="1" type="ORF">FACI_IFERC00001G0078</name>
</gene>
<accession>S0AL15</accession>
<dbReference type="AlphaFoldDB" id="S0AL15"/>
<dbReference type="EMBL" id="CP004145">
    <property type="protein sequence ID" value="AGO60058.1"/>
    <property type="molecule type" value="Genomic_DNA"/>
</dbReference>